<dbReference type="InterPro" id="IPR003018">
    <property type="entry name" value="GAF"/>
</dbReference>
<evidence type="ECO:0000313" key="3">
    <source>
        <dbReference type="EMBL" id="MFC7136417.1"/>
    </source>
</evidence>
<evidence type="ECO:0000259" key="2">
    <source>
        <dbReference type="SMART" id="SM00065"/>
    </source>
</evidence>
<feature type="domain" description="GAF" evidence="2">
    <location>
        <begin position="82"/>
        <end position="216"/>
    </location>
</feature>
<dbReference type="SUPFAM" id="SSF55781">
    <property type="entry name" value="GAF domain-like"/>
    <property type="match status" value="1"/>
</dbReference>
<dbReference type="Proteomes" id="UP001596368">
    <property type="component" value="Unassembled WGS sequence"/>
</dbReference>
<dbReference type="EMBL" id="JBHSZG010000001">
    <property type="protein sequence ID" value="MFC7136417.1"/>
    <property type="molecule type" value="Genomic_DNA"/>
</dbReference>
<dbReference type="Gene3D" id="3.30.450.20">
    <property type="entry name" value="PAS domain"/>
    <property type="match status" value="1"/>
</dbReference>
<dbReference type="AlphaFoldDB" id="A0ABD5XMM4"/>
<dbReference type="InterPro" id="IPR029016">
    <property type="entry name" value="GAF-like_dom_sf"/>
</dbReference>
<protein>
    <submittedName>
        <fullName evidence="3">GAF domain-containing protein</fullName>
    </submittedName>
</protein>
<reference evidence="3 4" key="1">
    <citation type="journal article" date="2019" name="Int. J. Syst. Evol. Microbiol.">
        <title>The Global Catalogue of Microorganisms (GCM) 10K type strain sequencing project: providing services to taxonomists for standard genome sequencing and annotation.</title>
        <authorList>
            <consortium name="The Broad Institute Genomics Platform"/>
            <consortium name="The Broad Institute Genome Sequencing Center for Infectious Disease"/>
            <person name="Wu L."/>
            <person name="Ma J."/>
        </authorList>
    </citation>
    <scope>NUCLEOTIDE SEQUENCE [LARGE SCALE GENOMIC DNA]</scope>
    <source>
        <strain evidence="3 4">DT92</strain>
    </source>
</reference>
<dbReference type="Pfam" id="PF13185">
    <property type="entry name" value="GAF_2"/>
    <property type="match status" value="1"/>
</dbReference>
<evidence type="ECO:0000256" key="1">
    <source>
        <dbReference type="SAM" id="MobiDB-lite"/>
    </source>
</evidence>
<accession>A0ABD5XMM4</accession>
<evidence type="ECO:0000313" key="4">
    <source>
        <dbReference type="Proteomes" id="UP001596368"/>
    </source>
</evidence>
<proteinExistence type="predicted"/>
<feature type="compositionally biased region" description="Basic and acidic residues" evidence="1">
    <location>
        <begin position="283"/>
        <end position="301"/>
    </location>
</feature>
<organism evidence="3 4">
    <name type="scientific">Halobaculum litoreum</name>
    <dbReference type="NCBI Taxonomy" id="3031998"/>
    <lineage>
        <taxon>Archaea</taxon>
        <taxon>Methanobacteriati</taxon>
        <taxon>Methanobacteriota</taxon>
        <taxon>Stenosarchaea group</taxon>
        <taxon>Halobacteria</taxon>
        <taxon>Halobacteriales</taxon>
        <taxon>Haloferacaceae</taxon>
        <taxon>Halobaculum</taxon>
    </lineage>
</organism>
<keyword evidence="4" id="KW-1185">Reference proteome</keyword>
<dbReference type="Gene3D" id="3.30.450.40">
    <property type="match status" value="1"/>
</dbReference>
<name>A0ABD5XMM4_9EURY</name>
<gene>
    <name evidence="3" type="ORF">ACFQRB_07460</name>
</gene>
<feature type="compositionally biased region" description="Polar residues" evidence="1">
    <location>
        <begin position="344"/>
        <end position="360"/>
    </location>
</feature>
<dbReference type="SMART" id="SM00065">
    <property type="entry name" value="GAF"/>
    <property type="match status" value="1"/>
</dbReference>
<comment type="caution">
    <text evidence="3">The sequence shown here is derived from an EMBL/GenBank/DDBJ whole genome shotgun (WGS) entry which is preliminary data.</text>
</comment>
<feature type="region of interest" description="Disordered" evidence="1">
    <location>
        <begin position="277"/>
        <end position="360"/>
    </location>
</feature>
<sequence length="360" mass="38608">MSSDQVEALVAAAGEVPVVVYGEEIPPVPVDEVVASDGGVETLVTRVAKRVERRRERDALAEANAKLSALNEYTRELTGCQSVREVSDTVVEAVTNALGHGRVVLAMRDGDVFYPYGHTLPSEPEVKIDVDDGVVGRTFETGESQIVDDYAEDPDQAREVPEIDSVVSVPIGEHGVLQVTTDRTAAFDRRDAEFLEIVASHAAEALSRLEREADLRVERDRLHAFFDGLRAPAVYVESADGETPVLREVNSAYRRAFGDDGVGRPVEEAFPTAVERAVRRAPRRGDGRAPSDPTRDDRRTGGPDGRTGAGADDGARRSGVRAVRDGRRVPVAPRVPPGADPASPSWSSVKVNTGASVVGA</sequence>